<accession>A0A5R8ZBX3</accession>
<gene>
    <name evidence="2" type="ORF">FEM01_07005</name>
</gene>
<dbReference type="AlphaFoldDB" id="A0A5R8ZBX3"/>
<dbReference type="Proteomes" id="UP000309819">
    <property type="component" value="Unassembled WGS sequence"/>
</dbReference>
<feature type="region of interest" description="Disordered" evidence="1">
    <location>
        <begin position="1"/>
        <end position="25"/>
    </location>
</feature>
<dbReference type="RefSeq" id="WP_138218645.1">
    <property type="nucleotide sequence ID" value="NZ_VAUO01000002.1"/>
</dbReference>
<evidence type="ECO:0000313" key="3">
    <source>
        <dbReference type="Proteomes" id="UP000309819"/>
    </source>
</evidence>
<feature type="region of interest" description="Disordered" evidence="1">
    <location>
        <begin position="42"/>
        <end position="62"/>
    </location>
</feature>
<feature type="compositionally biased region" description="Basic residues" evidence="1">
    <location>
        <begin position="46"/>
        <end position="62"/>
    </location>
</feature>
<comment type="caution">
    <text evidence="2">The sequence shown here is derived from an EMBL/GenBank/DDBJ whole genome shotgun (WGS) entry which is preliminary data.</text>
</comment>
<sequence length="62" mass="6943">MPHKARDTASVRQSSPAKALTDQSAKKTFSVRIFLNYRKNASVTAHSHHGKTLQKRALKRSP</sequence>
<evidence type="ECO:0000256" key="1">
    <source>
        <dbReference type="SAM" id="MobiDB-lite"/>
    </source>
</evidence>
<dbReference type="EMBL" id="VAUO01000002">
    <property type="protein sequence ID" value="TLP63230.1"/>
    <property type="molecule type" value="Genomic_DNA"/>
</dbReference>
<keyword evidence="3" id="KW-1185">Reference proteome</keyword>
<reference evidence="2 3" key="1">
    <citation type="submission" date="2019-05" db="EMBL/GenBank/DDBJ databases">
        <title>Pseudomonas sp. SC006 isolated from lettuce that can produce HBGAs.</title>
        <authorList>
            <person name="Wang D."/>
            <person name="Liao N."/>
            <person name="Liu D."/>
            <person name="Zhang Z."/>
            <person name="Zou S."/>
        </authorList>
    </citation>
    <scope>NUCLEOTIDE SEQUENCE [LARGE SCALE GENOMIC DNA]</scope>
    <source>
        <strain evidence="2 3">SC006</strain>
    </source>
</reference>
<feature type="compositionally biased region" description="Polar residues" evidence="1">
    <location>
        <begin position="10"/>
        <end position="25"/>
    </location>
</feature>
<protein>
    <submittedName>
        <fullName evidence="2">Uncharacterized protein</fullName>
    </submittedName>
</protein>
<name>A0A5R8ZBX3_9PSED</name>
<organism evidence="2 3">
    <name type="scientific">Pseudomonas mosselii</name>
    <dbReference type="NCBI Taxonomy" id="78327"/>
    <lineage>
        <taxon>Bacteria</taxon>
        <taxon>Pseudomonadati</taxon>
        <taxon>Pseudomonadota</taxon>
        <taxon>Gammaproteobacteria</taxon>
        <taxon>Pseudomonadales</taxon>
        <taxon>Pseudomonadaceae</taxon>
        <taxon>Pseudomonas</taxon>
    </lineage>
</organism>
<evidence type="ECO:0000313" key="2">
    <source>
        <dbReference type="EMBL" id="TLP63230.1"/>
    </source>
</evidence>
<proteinExistence type="predicted"/>